<name>A0A7C8M1N2_9PLEO</name>
<feature type="coiled-coil region" evidence="1">
    <location>
        <begin position="66"/>
        <end position="93"/>
    </location>
</feature>
<dbReference type="OrthoDB" id="3769170at2759"/>
<feature type="compositionally biased region" description="Low complexity" evidence="2">
    <location>
        <begin position="175"/>
        <end position="187"/>
    </location>
</feature>
<evidence type="ECO:0000256" key="1">
    <source>
        <dbReference type="SAM" id="Coils"/>
    </source>
</evidence>
<dbReference type="EMBL" id="JAADJZ010000034">
    <property type="protein sequence ID" value="KAF2865398.1"/>
    <property type="molecule type" value="Genomic_DNA"/>
</dbReference>
<reference evidence="3 4" key="1">
    <citation type="submission" date="2020-01" db="EMBL/GenBank/DDBJ databases">
        <authorList>
            <consortium name="DOE Joint Genome Institute"/>
            <person name="Haridas S."/>
            <person name="Albert R."/>
            <person name="Binder M."/>
            <person name="Bloem J."/>
            <person name="Labutti K."/>
            <person name="Salamov A."/>
            <person name="Andreopoulos B."/>
            <person name="Baker S.E."/>
            <person name="Barry K."/>
            <person name="Bills G."/>
            <person name="Bluhm B.H."/>
            <person name="Cannon C."/>
            <person name="Castanera R."/>
            <person name="Culley D.E."/>
            <person name="Daum C."/>
            <person name="Ezra D."/>
            <person name="Gonzalez J.B."/>
            <person name="Henrissat B."/>
            <person name="Kuo A."/>
            <person name="Liang C."/>
            <person name="Lipzen A."/>
            <person name="Lutzoni F."/>
            <person name="Magnuson J."/>
            <person name="Mondo S."/>
            <person name="Nolan M."/>
            <person name="Ohm R."/>
            <person name="Pangilinan J."/>
            <person name="Park H.-J.H."/>
            <person name="Ramirez L."/>
            <person name="Alfaro M."/>
            <person name="Sun H."/>
            <person name="Tritt A."/>
            <person name="Yoshinaga Y."/>
            <person name="Zwiers L.-H.L."/>
            <person name="Turgeon B.G."/>
            <person name="Goodwin S.B."/>
            <person name="Spatafora J.W."/>
            <person name="Crous P.W."/>
            <person name="Grigoriev I.V."/>
        </authorList>
    </citation>
    <scope>NUCLEOTIDE SEQUENCE [LARGE SCALE GENOMIC DNA]</scope>
    <source>
        <strain evidence="3 4">CBS 611.86</strain>
    </source>
</reference>
<feature type="compositionally biased region" description="Polar residues" evidence="2">
    <location>
        <begin position="151"/>
        <end position="167"/>
    </location>
</feature>
<evidence type="ECO:0000313" key="4">
    <source>
        <dbReference type="Proteomes" id="UP000481861"/>
    </source>
</evidence>
<proteinExistence type="predicted"/>
<comment type="caution">
    <text evidence="3">The sequence shown here is derived from an EMBL/GenBank/DDBJ whole genome shotgun (WGS) entry which is preliminary data.</text>
</comment>
<evidence type="ECO:0000256" key="2">
    <source>
        <dbReference type="SAM" id="MobiDB-lite"/>
    </source>
</evidence>
<dbReference type="Proteomes" id="UP000481861">
    <property type="component" value="Unassembled WGS sequence"/>
</dbReference>
<gene>
    <name evidence="3" type="ORF">BDV95DRAFT_507302</name>
</gene>
<feature type="region of interest" description="Disordered" evidence="2">
    <location>
        <begin position="146"/>
        <end position="187"/>
    </location>
</feature>
<keyword evidence="1" id="KW-0175">Coiled coil</keyword>
<sequence>MPLSTQQPVAKPKPNPKRARYYSKALTEEDKHALAVGEINHNLREWDGRDLVMFHESRAALVPRGMEDRDEVLERIESEKETSEQNLLKQQKVRHRFTRLPTFEVTKPTDTYNAQASQSMSDLLALDVPASPRISPTLSTITARAAPARSVASTRQSMHIRQRSTGDYFSRRHVSQPSSHSSRSSVHISSSLATEARTYDYQPDITFDSFLSPHASGKGEAFRGADNAKKNDVQASSGNGTEEPLDSSKVGG</sequence>
<organism evidence="3 4">
    <name type="scientific">Massariosphaeria phaeospora</name>
    <dbReference type="NCBI Taxonomy" id="100035"/>
    <lineage>
        <taxon>Eukaryota</taxon>
        <taxon>Fungi</taxon>
        <taxon>Dikarya</taxon>
        <taxon>Ascomycota</taxon>
        <taxon>Pezizomycotina</taxon>
        <taxon>Dothideomycetes</taxon>
        <taxon>Pleosporomycetidae</taxon>
        <taxon>Pleosporales</taxon>
        <taxon>Pleosporales incertae sedis</taxon>
        <taxon>Massariosphaeria</taxon>
    </lineage>
</organism>
<dbReference type="AlphaFoldDB" id="A0A7C8M1N2"/>
<protein>
    <submittedName>
        <fullName evidence="3">Uncharacterized protein</fullName>
    </submittedName>
</protein>
<accession>A0A7C8M1N2</accession>
<keyword evidence="4" id="KW-1185">Reference proteome</keyword>
<feature type="region of interest" description="Disordered" evidence="2">
    <location>
        <begin position="209"/>
        <end position="252"/>
    </location>
</feature>
<feature type="compositionally biased region" description="Basic and acidic residues" evidence="2">
    <location>
        <begin position="220"/>
        <end position="232"/>
    </location>
</feature>
<evidence type="ECO:0000313" key="3">
    <source>
        <dbReference type="EMBL" id="KAF2865398.1"/>
    </source>
</evidence>